<dbReference type="InterPro" id="IPR004327">
    <property type="entry name" value="Phstyr_phstse_ac"/>
</dbReference>
<comment type="function">
    <text evidence="7">PPIases accelerate the folding of proteins. It catalyzes the cis-trans isomerization of proline imidic peptide bonds in oligopeptides.</text>
</comment>
<dbReference type="Proteomes" id="UP001497444">
    <property type="component" value="Unassembled WGS sequence"/>
</dbReference>
<dbReference type="InterPro" id="IPR037218">
    <property type="entry name" value="PTPA_sf"/>
</dbReference>
<reference evidence="9" key="1">
    <citation type="submission" date="2024-02" db="EMBL/GenBank/DDBJ databases">
        <authorList>
            <consortium name="ELIXIR-Norway"/>
            <consortium name="Elixir Norway"/>
        </authorList>
    </citation>
    <scope>NUCLEOTIDE SEQUENCE</scope>
</reference>
<dbReference type="EC" id="5.2.1.8" evidence="7"/>
<evidence type="ECO:0000313" key="10">
    <source>
        <dbReference type="Proteomes" id="UP001497444"/>
    </source>
</evidence>
<evidence type="ECO:0000256" key="2">
    <source>
        <dbReference type="ARBA" id="ARBA00004496"/>
    </source>
</evidence>
<keyword evidence="6 7" id="KW-0413">Isomerase</keyword>
<accession>A0ABP0VAC6</accession>
<evidence type="ECO:0000256" key="3">
    <source>
        <dbReference type="ARBA" id="ARBA00011019"/>
    </source>
</evidence>
<comment type="similarity">
    <text evidence="3 7">Belongs to the PTPA-type PPIase family.</text>
</comment>
<evidence type="ECO:0000256" key="7">
    <source>
        <dbReference type="RuleBase" id="RU361210"/>
    </source>
</evidence>
<evidence type="ECO:0000256" key="6">
    <source>
        <dbReference type="ARBA" id="ARBA00023235"/>
    </source>
</evidence>
<dbReference type="EMBL" id="CAXAQS010000370">
    <property type="protein sequence ID" value="CAK9251378.1"/>
    <property type="molecule type" value="Genomic_DNA"/>
</dbReference>
<feature type="region of interest" description="Disordered" evidence="8">
    <location>
        <begin position="470"/>
        <end position="494"/>
    </location>
</feature>
<proteinExistence type="inferred from homology"/>
<dbReference type="PANTHER" id="PTHR10012:SF0">
    <property type="entry name" value="SERINE_THREONINE-PROTEIN PHOSPHATASE 2A ACTIVATOR"/>
    <property type="match status" value="1"/>
</dbReference>
<sequence length="494" mass="55131">MARLLSQSQRLRGRVCCSGYLPRVDVGAPAQSREDTMEAFAAEEEAASGKGSTTTGDVAQPTPNTNASASVLFSAMSSPRVRANSIRRSNSSSASMLMKQKLESSLMRFLRALIRNPEEHFDDGSLKTAISSSDHFIHFGANQISKKSLNVIESFLEQSFDHARAKTEQEKEVVQAFQFETARSNYQKTMLTGAEESVIGAKRSDEYVVNEYVLKFSEFMGKLKNIVNDIPPLQQPMRYGNKAFRDWHARLEIETDIFLRDLLPASLHPAIIELSAYLNQSFGNETRIDYGTGHELSGVLFFLCLHKLGLLRRKDLKGLVLHGFFSYIDCMRTLQSTYMLEPAGSHGVWGLDDYHCLSFLFGAAQLVGHPSISPSSIHDPKVLSDYAAEYLYLEGIQYIKKIKSRAPFSETSPMLNDISGLPDWQKVLNGLLRLFQGEVLAKRPVCQHIPFGGLLCCTWIPNRQHTSHGRPSLSASSVSSPHFEAQTRAPWAKI</sequence>
<gene>
    <name evidence="9" type="ORF">CSSPJE1EN1_LOCUS26756</name>
</gene>
<dbReference type="Gene3D" id="1.20.120.1150">
    <property type="match status" value="1"/>
</dbReference>
<evidence type="ECO:0000256" key="5">
    <source>
        <dbReference type="ARBA" id="ARBA00023110"/>
    </source>
</evidence>
<evidence type="ECO:0000256" key="1">
    <source>
        <dbReference type="ARBA" id="ARBA00000971"/>
    </source>
</evidence>
<dbReference type="Pfam" id="PF03095">
    <property type="entry name" value="PTPA"/>
    <property type="match status" value="1"/>
</dbReference>
<feature type="region of interest" description="Disordered" evidence="8">
    <location>
        <begin position="31"/>
        <end position="63"/>
    </location>
</feature>
<evidence type="ECO:0000256" key="4">
    <source>
        <dbReference type="ARBA" id="ARBA00022490"/>
    </source>
</evidence>
<keyword evidence="5 7" id="KW-0697">Rotamase</keyword>
<organism evidence="9 10">
    <name type="scientific">Sphagnum jensenii</name>
    <dbReference type="NCBI Taxonomy" id="128206"/>
    <lineage>
        <taxon>Eukaryota</taxon>
        <taxon>Viridiplantae</taxon>
        <taxon>Streptophyta</taxon>
        <taxon>Embryophyta</taxon>
        <taxon>Bryophyta</taxon>
        <taxon>Sphagnophytina</taxon>
        <taxon>Sphagnopsida</taxon>
        <taxon>Sphagnales</taxon>
        <taxon>Sphagnaceae</taxon>
        <taxon>Sphagnum</taxon>
    </lineage>
</organism>
<comment type="caution">
    <text evidence="9">The sequence shown here is derived from an EMBL/GenBank/DDBJ whole genome shotgun (WGS) entry which is preliminary data.</text>
</comment>
<keyword evidence="10" id="KW-1185">Reference proteome</keyword>
<dbReference type="CDD" id="cd04087">
    <property type="entry name" value="PTPA"/>
    <property type="match status" value="1"/>
</dbReference>
<comment type="subcellular location">
    <subcellularLocation>
        <location evidence="2 7">Cytoplasm</location>
    </subcellularLocation>
</comment>
<evidence type="ECO:0000313" key="9">
    <source>
        <dbReference type="EMBL" id="CAK9251378.1"/>
    </source>
</evidence>
<dbReference type="PANTHER" id="PTHR10012">
    <property type="entry name" value="SERINE/THREONINE-PROTEIN PHOSPHATASE 2A REGULATORY SUBUNIT B"/>
    <property type="match status" value="1"/>
</dbReference>
<name>A0ABP0VAC6_9BRYO</name>
<keyword evidence="4 7" id="KW-0963">Cytoplasm</keyword>
<feature type="compositionally biased region" description="Polar residues" evidence="8">
    <location>
        <begin position="50"/>
        <end position="63"/>
    </location>
</feature>
<comment type="catalytic activity">
    <reaction evidence="1 7">
        <text>[protein]-peptidylproline (omega=180) = [protein]-peptidylproline (omega=0)</text>
        <dbReference type="Rhea" id="RHEA:16237"/>
        <dbReference type="Rhea" id="RHEA-COMP:10747"/>
        <dbReference type="Rhea" id="RHEA-COMP:10748"/>
        <dbReference type="ChEBI" id="CHEBI:83833"/>
        <dbReference type="ChEBI" id="CHEBI:83834"/>
        <dbReference type="EC" id="5.2.1.8"/>
    </reaction>
</comment>
<evidence type="ECO:0000256" key="8">
    <source>
        <dbReference type="SAM" id="MobiDB-lite"/>
    </source>
</evidence>
<dbReference type="SUPFAM" id="SSF140984">
    <property type="entry name" value="PTPA-like"/>
    <property type="match status" value="1"/>
</dbReference>
<dbReference type="InterPro" id="IPR043170">
    <property type="entry name" value="PTPA_C_lid"/>
</dbReference>
<protein>
    <recommendedName>
        <fullName evidence="7">Serine/threonine-protein phosphatase 2A activator</fullName>
        <ecNumber evidence="7">5.2.1.8</ecNumber>
    </recommendedName>
    <alternativeName>
        <fullName evidence="7">Phosphotyrosyl phosphatase activator</fullName>
    </alternativeName>
</protein>